<accession>A0A1D1UV32</accession>
<sequence length="126" mass="14594">MEEASREGAKTRESPKTTKSTANARQLVLAIHRATKRKATSAQRAITMKAIAKTLMRRGKGRLTSTATTTLKRRLKMTWYVMTEQKHERYLVQLRTANKDKYLGYRDARDEEYNKFLDSSKEPRIA</sequence>
<evidence type="ECO:0000313" key="2">
    <source>
        <dbReference type="EMBL" id="GAU90028.1"/>
    </source>
</evidence>
<gene>
    <name evidence="2" type="primary">RvY_02507-1</name>
    <name evidence="2" type="synonym">RvY_02507.1</name>
    <name evidence="2" type="ORF">RvY_02507</name>
</gene>
<protein>
    <submittedName>
        <fullName evidence="2">Uncharacterized protein</fullName>
    </submittedName>
</protein>
<feature type="compositionally biased region" description="Basic and acidic residues" evidence="1">
    <location>
        <begin position="1"/>
        <end position="16"/>
    </location>
</feature>
<evidence type="ECO:0000313" key="3">
    <source>
        <dbReference type="Proteomes" id="UP000186922"/>
    </source>
</evidence>
<evidence type="ECO:0000256" key="1">
    <source>
        <dbReference type="SAM" id="MobiDB-lite"/>
    </source>
</evidence>
<reference evidence="2 3" key="1">
    <citation type="journal article" date="2016" name="Nat. Commun.">
        <title>Extremotolerant tardigrade genome and improved radiotolerance of human cultured cells by tardigrade-unique protein.</title>
        <authorList>
            <person name="Hashimoto T."/>
            <person name="Horikawa D.D."/>
            <person name="Saito Y."/>
            <person name="Kuwahara H."/>
            <person name="Kozuka-Hata H."/>
            <person name="Shin-I T."/>
            <person name="Minakuchi Y."/>
            <person name="Ohishi K."/>
            <person name="Motoyama A."/>
            <person name="Aizu T."/>
            <person name="Enomoto A."/>
            <person name="Kondo K."/>
            <person name="Tanaka S."/>
            <person name="Hara Y."/>
            <person name="Koshikawa S."/>
            <person name="Sagara H."/>
            <person name="Miura T."/>
            <person name="Yokobori S."/>
            <person name="Miyagawa K."/>
            <person name="Suzuki Y."/>
            <person name="Kubo T."/>
            <person name="Oyama M."/>
            <person name="Kohara Y."/>
            <person name="Fujiyama A."/>
            <person name="Arakawa K."/>
            <person name="Katayama T."/>
            <person name="Toyoda A."/>
            <person name="Kunieda T."/>
        </authorList>
    </citation>
    <scope>NUCLEOTIDE SEQUENCE [LARGE SCALE GENOMIC DNA]</scope>
    <source>
        <strain evidence="2 3">YOKOZUNA-1</strain>
    </source>
</reference>
<keyword evidence="3" id="KW-1185">Reference proteome</keyword>
<proteinExistence type="predicted"/>
<dbReference type="Proteomes" id="UP000186922">
    <property type="component" value="Unassembled WGS sequence"/>
</dbReference>
<feature type="region of interest" description="Disordered" evidence="1">
    <location>
        <begin position="1"/>
        <end position="23"/>
    </location>
</feature>
<comment type="caution">
    <text evidence="2">The sequence shown here is derived from an EMBL/GenBank/DDBJ whole genome shotgun (WGS) entry which is preliminary data.</text>
</comment>
<dbReference type="AlphaFoldDB" id="A0A1D1UV32"/>
<dbReference type="EMBL" id="BDGG01000001">
    <property type="protein sequence ID" value="GAU90028.1"/>
    <property type="molecule type" value="Genomic_DNA"/>
</dbReference>
<organism evidence="2 3">
    <name type="scientific">Ramazzottius varieornatus</name>
    <name type="common">Water bear</name>
    <name type="synonym">Tardigrade</name>
    <dbReference type="NCBI Taxonomy" id="947166"/>
    <lineage>
        <taxon>Eukaryota</taxon>
        <taxon>Metazoa</taxon>
        <taxon>Ecdysozoa</taxon>
        <taxon>Tardigrada</taxon>
        <taxon>Eutardigrada</taxon>
        <taxon>Parachela</taxon>
        <taxon>Hypsibioidea</taxon>
        <taxon>Ramazzottiidae</taxon>
        <taxon>Ramazzottius</taxon>
    </lineage>
</organism>
<name>A0A1D1UV32_RAMVA</name>